<keyword evidence="3" id="KW-0813">Transport</keyword>
<protein>
    <submittedName>
        <fullName evidence="9">Purine permease</fullName>
    </submittedName>
</protein>
<feature type="transmembrane region" description="Helical" evidence="8">
    <location>
        <begin position="322"/>
        <end position="339"/>
    </location>
</feature>
<dbReference type="InterPro" id="IPR006042">
    <property type="entry name" value="Xan_ur_permease"/>
</dbReference>
<comment type="similarity">
    <text evidence="2">Belongs to the nucleobase:cation symporter-2 (NCS2) (TC 2.A.40) family.</text>
</comment>
<evidence type="ECO:0000256" key="8">
    <source>
        <dbReference type="SAM" id="Phobius"/>
    </source>
</evidence>
<evidence type="ECO:0000256" key="2">
    <source>
        <dbReference type="ARBA" id="ARBA00008821"/>
    </source>
</evidence>
<feature type="transmembrane region" description="Helical" evidence="8">
    <location>
        <begin position="136"/>
        <end position="160"/>
    </location>
</feature>
<sequence>MQAHTATTGVHPVDARPPLGQLFTLGLQHVLVMYAGAVAVPLIIGSALDLDKATMAFLISADLFCCGIVTLIQCIGFGRFGIRLPVIMAVTFTAVGPMISIGQNPELGLQGIFGATLAAGAISLLLVPLVGKIIRFFPPIVTGIVITSIGLSIIGVGINWAAGGVGSPNYGAPKYLLTSLLVLVFILLITRYVKGFFANIAVLLGLGFGFILALVMGEVSFEGMGEAQWFAVILPFHFGPPKFEIWSILTLTIVMLITFIESMGMFLALGEIVERPVDRRRLEKGLNVDALGTVIGGLFNTFPHTSFSQNVGLVGVTGVRSRWVGVMAGGILLALGLVPKMSLLVASIPTFVLGGAGIVMFGMVLATGIKILSQVDYEKQSHNTFIVAISLGMALIPTVAPKFFSQLPPALEPILHSGILLASVTAVILNVYFNGLGDVATNVEETKEEFTTDTVKEA</sequence>
<dbReference type="NCBIfam" id="TIGR00801">
    <property type="entry name" value="ncs2"/>
    <property type="match status" value="1"/>
</dbReference>
<dbReference type="NCBIfam" id="TIGR03173">
    <property type="entry name" value="pbuX"/>
    <property type="match status" value="1"/>
</dbReference>
<dbReference type="PANTHER" id="PTHR42810:SF4">
    <property type="entry name" value="URIC ACID TRANSPORTER UACT"/>
    <property type="match status" value="1"/>
</dbReference>
<dbReference type="GO" id="GO:0042907">
    <property type="term" value="F:xanthine transmembrane transporter activity"/>
    <property type="evidence" value="ECO:0007669"/>
    <property type="project" value="TreeGrafter"/>
</dbReference>
<dbReference type="EMBL" id="DWUQ01000026">
    <property type="protein sequence ID" value="HJD43655.1"/>
    <property type="molecule type" value="Genomic_DNA"/>
</dbReference>
<evidence type="ECO:0000256" key="7">
    <source>
        <dbReference type="ARBA" id="ARBA00023136"/>
    </source>
</evidence>
<evidence type="ECO:0000256" key="1">
    <source>
        <dbReference type="ARBA" id="ARBA00004651"/>
    </source>
</evidence>
<feature type="transmembrane region" description="Helical" evidence="8">
    <location>
        <begin position="245"/>
        <end position="273"/>
    </location>
</feature>
<feature type="transmembrane region" description="Helical" evidence="8">
    <location>
        <begin position="384"/>
        <end position="401"/>
    </location>
</feature>
<evidence type="ECO:0000313" key="10">
    <source>
        <dbReference type="Proteomes" id="UP000823889"/>
    </source>
</evidence>
<feature type="transmembrane region" description="Helical" evidence="8">
    <location>
        <begin position="413"/>
        <end position="433"/>
    </location>
</feature>
<proteinExistence type="inferred from homology"/>
<reference evidence="9" key="2">
    <citation type="submission" date="2021-04" db="EMBL/GenBank/DDBJ databases">
        <authorList>
            <person name="Gilroy R."/>
        </authorList>
    </citation>
    <scope>NUCLEOTIDE SEQUENCE</scope>
    <source>
        <strain evidence="9">9264</strain>
    </source>
</reference>
<accession>A0A9D2RF24</accession>
<evidence type="ECO:0000313" key="9">
    <source>
        <dbReference type="EMBL" id="HJD43655.1"/>
    </source>
</evidence>
<feature type="transmembrane region" description="Helical" evidence="8">
    <location>
        <begin position="196"/>
        <end position="216"/>
    </location>
</feature>
<keyword evidence="7 8" id="KW-0472">Membrane</keyword>
<reference evidence="9" key="1">
    <citation type="journal article" date="2021" name="PeerJ">
        <title>Extensive microbial diversity within the chicken gut microbiome revealed by metagenomics and culture.</title>
        <authorList>
            <person name="Gilroy R."/>
            <person name="Ravi A."/>
            <person name="Getino M."/>
            <person name="Pursley I."/>
            <person name="Horton D.L."/>
            <person name="Alikhan N.F."/>
            <person name="Baker D."/>
            <person name="Gharbi K."/>
            <person name="Hall N."/>
            <person name="Watson M."/>
            <person name="Adriaenssens E.M."/>
            <person name="Foster-Nyarko E."/>
            <person name="Jarju S."/>
            <person name="Secka A."/>
            <person name="Antonio M."/>
            <person name="Oren A."/>
            <person name="Chaudhuri R.R."/>
            <person name="La Ragione R."/>
            <person name="Hildebrand F."/>
            <person name="Pallen M.J."/>
        </authorList>
    </citation>
    <scope>NUCLEOTIDE SEQUENCE</scope>
    <source>
        <strain evidence="9">9264</strain>
    </source>
</reference>
<dbReference type="GO" id="GO:0005886">
    <property type="term" value="C:plasma membrane"/>
    <property type="evidence" value="ECO:0007669"/>
    <property type="project" value="UniProtKB-SubCell"/>
</dbReference>
<feature type="transmembrane region" description="Helical" evidence="8">
    <location>
        <begin position="56"/>
        <end position="77"/>
    </location>
</feature>
<dbReference type="PROSITE" id="PS01116">
    <property type="entry name" value="XANTH_URACIL_PERMASE"/>
    <property type="match status" value="1"/>
</dbReference>
<dbReference type="Proteomes" id="UP000823889">
    <property type="component" value="Unassembled WGS sequence"/>
</dbReference>
<feature type="transmembrane region" description="Helical" evidence="8">
    <location>
        <begin position="22"/>
        <end position="44"/>
    </location>
</feature>
<evidence type="ECO:0000256" key="6">
    <source>
        <dbReference type="ARBA" id="ARBA00022989"/>
    </source>
</evidence>
<feature type="transmembrane region" description="Helical" evidence="8">
    <location>
        <begin position="107"/>
        <end position="129"/>
    </location>
</feature>
<dbReference type="InterPro" id="IPR006043">
    <property type="entry name" value="NCS2"/>
</dbReference>
<feature type="transmembrane region" description="Helical" evidence="8">
    <location>
        <begin position="172"/>
        <end position="189"/>
    </location>
</feature>
<keyword evidence="5 8" id="KW-0812">Transmembrane</keyword>
<keyword evidence="4" id="KW-1003">Cell membrane</keyword>
<dbReference type="AlphaFoldDB" id="A0A9D2RF24"/>
<evidence type="ECO:0000256" key="4">
    <source>
        <dbReference type="ARBA" id="ARBA00022475"/>
    </source>
</evidence>
<dbReference type="Pfam" id="PF00860">
    <property type="entry name" value="Xan_ur_permease"/>
    <property type="match status" value="1"/>
</dbReference>
<evidence type="ECO:0000256" key="3">
    <source>
        <dbReference type="ARBA" id="ARBA00022448"/>
    </source>
</evidence>
<dbReference type="NCBIfam" id="NF037981">
    <property type="entry name" value="NCS2_1"/>
    <property type="match status" value="1"/>
</dbReference>
<comment type="subcellular location">
    <subcellularLocation>
        <location evidence="1">Cell membrane</location>
        <topology evidence="1">Multi-pass membrane protein</topology>
    </subcellularLocation>
</comment>
<feature type="transmembrane region" description="Helical" evidence="8">
    <location>
        <begin position="84"/>
        <end position="101"/>
    </location>
</feature>
<evidence type="ECO:0000256" key="5">
    <source>
        <dbReference type="ARBA" id="ARBA00022692"/>
    </source>
</evidence>
<organism evidence="9 10">
    <name type="scientific">Candidatus Paenalcaligenes intestinipullorum</name>
    <dbReference type="NCBI Taxonomy" id="2838718"/>
    <lineage>
        <taxon>Bacteria</taxon>
        <taxon>Pseudomonadati</taxon>
        <taxon>Pseudomonadota</taxon>
        <taxon>Betaproteobacteria</taxon>
        <taxon>Burkholderiales</taxon>
        <taxon>Alcaligenaceae</taxon>
        <taxon>Paenalcaligenes</taxon>
    </lineage>
</organism>
<feature type="transmembrane region" description="Helical" evidence="8">
    <location>
        <begin position="351"/>
        <end position="372"/>
    </location>
</feature>
<name>A0A9D2RF24_9BURK</name>
<gene>
    <name evidence="9" type="ORF">H9906_01320</name>
</gene>
<dbReference type="InterPro" id="IPR017588">
    <property type="entry name" value="UacT-like"/>
</dbReference>
<dbReference type="PANTHER" id="PTHR42810">
    <property type="entry name" value="PURINE PERMEASE C1399.01C-RELATED"/>
    <property type="match status" value="1"/>
</dbReference>
<keyword evidence="6 8" id="KW-1133">Transmembrane helix</keyword>
<comment type="caution">
    <text evidence="9">The sequence shown here is derived from an EMBL/GenBank/DDBJ whole genome shotgun (WGS) entry which is preliminary data.</text>
</comment>